<name>A0ABQ9HMU9_9NEOP</name>
<keyword evidence="3" id="KW-1185">Reference proteome</keyword>
<feature type="region of interest" description="Disordered" evidence="1">
    <location>
        <begin position="281"/>
        <end position="325"/>
    </location>
</feature>
<sequence>MAEYAESTPLLPGGPRRKVYITDAALVARESTVVNIWTRVLEDMCSNPGLAILIRLPTASRNHSRRMLGRFPTAGHNRFLHHSDSAKHLAPPILTLLSTRCSECPLECLNHCNLHTFRAAVSKRLAGLHPTKAIRVQSPTGSFPDFCNSGIMPDDAAGWRGSPVSPLLHSGAGAFSPHSTPIGSQDLVVKSRSNLSTQLHSITHMLPKQCSGDVVARLLVSHIGELGSIPGGVVPRLSHVGNMPDDTAGLWVFSRISRLPRPSSETSTALNIELLRADDGEVSPGIKGREKREIPKTTRRPSASPSTIPTFGNQEWPGRGLNPDSLGGRRAVETLEHVKLAGGFMRKGRSLIWSKDIPQRCKKSTVDAASRSCNPIWPQTFSMAERPRELAGQGSMLTSRRQAKEIPVMCEAEHFKAVKWGLHAAPGMGAHMGAEITGRIDGSPRFLQSPPVGYGNRTK</sequence>
<reference evidence="2 3" key="1">
    <citation type="submission" date="2023-02" db="EMBL/GenBank/DDBJ databases">
        <title>LHISI_Scaffold_Assembly.</title>
        <authorList>
            <person name="Stuart O.P."/>
            <person name="Cleave R."/>
            <person name="Magrath M.J.L."/>
            <person name="Mikheyev A.S."/>
        </authorList>
    </citation>
    <scope>NUCLEOTIDE SEQUENCE [LARGE SCALE GENOMIC DNA]</scope>
    <source>
        <strain evidence="2">Daus_M_001</strain>
        <tissue evidence="2">Leg muscle</tissue>
    </source>
</reference>
<evidence type="ECO:0000313" key="3">
    <source>
        <dbReference type="Proteomes" id="UP001159363"/>
    </source>
</evidence>
<evidence type="ECO:0000256" key="1">
    <source>
        <dbReference type="SAM" id="MobiDB-lite"/>
    </source>
</evidence>
<dbReference type="EMBL" id="JARBHB010000004">
    <property type="protein sequence ID" value="KAJ8885671.1"/>
    <property type="molecule type" value="Genomic_DNA"/>
</dbReference>
<organism evidence="2 3">
    <name type="scientific">Dryococelus australis</name>
    <dbReference type="NCBI Taxonomy" id="614101"/>
    <lineage>
        <taxon>Eukaryota</taxon>
        <taxon>Metazoa</taxon>
        <taxon>Ecdysozoa</taxon>
        <taxon>Arthropoda</taxon>
        <taxon>Hexapoda</taxon>
        <taxon>Insecta</taxon>
        <taxon>Pterygota</taxon>
        <taxon>Neoptera</taxon>
        <taxon>Polyneoptera</taxon>
        <taxon>Phasmatodea</taxon>
        <taxon>Verophasmatodea</taxon>
        <taxon>Anareolatae</taxon>
        <taxon>Phasmatidae</taxon>
        <taxon>Eurycanthinae</taxon>
        <taxon>Dryococelus</taxon>
    </lineage>
</organism>
<comment type="caution">
    <text evidence="2">The sequence shown here is derived from an EMBL/GenBank/DDBJ whole genome shotgun (WGS) entry which is preliminary data.</text>
</comment>
<gene>
    <name evidence="2" type="ORF">PR048_011869</name>
</gene>
<proteinExistence type="predicted"/>
<protein>
    <submittedName>
        <fullName evidence="2">Uncharacterized protein</fullName>
    </submittedName>
</protein>
<feature type="compositionally biased region" description="Polar residues" evidence="1">
    <location>
        <begin position="300"/>
        <end position="313"/>
    </location>
</feature>
<evidence type="ECO:0000313" key="2">
    <source>
        <dbReference type="EMBL" id="KAJ8885671.1"/>
    </source>
</evidence>
<dbReference type="Proteomes" id="UP001159363">
    <property type="component" value="Chromosome X"/>
</dbReference>
<feature type="compositionally biased region" description="Basic and acidic residues" evidence="1">
    <location>
        <begin position="287"/>
        <end position="296"/>
    </location>
</feature>
<accession>A0ABQ9HMU9</accession>